<dbReference type="Gene3D" id="3.40.47.10">
    <property type="match status" value="1"/>
</dbReference>
<feature type="domain" description="Ketosynthase family 3 (KS3)" evidence="2">
    <location>
        <begin position="13"/>
        <end position="153"/>
    </location>
</feature>
<keyword evidence="1" id="KW-0808">Transferase</keyword>
<evidence type="ECO:0000313" key="3">
    <source>
        <dbReference type="EMBL" id="EUA85282.1"/>
    </source>
</evidence>
<organism evidence="3 4">
    <name type="scientific">Mycobacterium ulcerans str. Harvey</name>
    <dbReference type="NCBI Taxonomy" id="1299332"/>
    <lineage>
        <taxon>Bacteria</taxon>
        <taxon>Bacillati</taxon>
        <taxon>Actinomycetota</taxon>
        <taxon>Actinomycetes</taxon>
        <taxon>Mycobacteriales</taxon>
        <taxon>Mycobacteriaceae</taxon>
        <taxon>Mycobacterium</taxon>
        <taxon>Mycobacterium ulcerans group</taxon>
    </lineage>
</organism>
<protein>
    <submittedName>
        <fullName evidence="3">Beta-ketoacyl synthase, N-terminal domain protein</fullName>
    </submittedName>
</protein>
<dbReference type="PANTHER" id="PTHR43775:SF51">
    <property type="entry name" value="INACTIVE PHENOLPHTHIOCEROL SYNTHESIS POLYKETIDE SYNTHASE TYPE I PKS1-RELATED"/>
    <property type="match status" value="1"/>
</dbReference>
<dbReference type="InterPro" id="IPR020841">
    <property type="entry name" value="PKS_Beta-ketoAc_synthase_dom"/>
</dbReference>
<name>A0ABP3A0X3_MYCUL</name>
<comment type="caution">
    <text evidence="3">The sequence shown here is derived from an EMBL/GenBank/DDBJ whole genome shotgun (WGS) entry which is preliminary data.</text>
</comment>
<evidence type="ECO:0000259" key="2">
    <source>
        <dbReference type="PROSITE" id="PS52004"/>
    </source>
</evidence>
<dbReference type="InterPro" id="IPR016039">
    <property type="entry name" value="Thiolase-like"/>
</dbReference>
<dbReference type="CDD" id="cd00833">
    <property type="entry name" value="PKS"/>
    <property type="match status" value="1"/>
</dbReference>
<dbReference type="SMART" id="SM00825">
    <property type="entry name" value="PKS_KS"/>
    <property type="match status" value="1"/>
</dbReference>
<dbReference type="PANTHER" id="PTHR43775">
    <property type="entry name" value="FATTY ACID SYNTHASE"/>
    <property type="match status" value="1"/>
</dbReference>
<keyword evidence="4" id="KW-1185">Reference proteome</keyword>
<evidence type="ECO:0000313" key="4">
    <source>
        <dbReference type="Proteomes" id="UP000020681"/>
    </source>
</evidence>
<proteinExistence type="predicted"/>
<dbReference type="PROSITE" id="PS52004">
    <property type="entry name" value="KS3_2"/>
    <property type="match status" value="1"/>
</dbReference>
<reference evidence="3 4" key="1">
    <citation type="submission" date="2014-01" db="EMBL/GenBank/DDBJ databases">
        <authorList>
            <person name="Dobos K."/>
            <person name="Lenaerts A."/>
            <person name="Ordway D."/>
            <person name="DeGroote M.A."/>
            <person name="Parker T."/>
            <person name="Sizemore C."/>
            <person name="Tallon L.J."/>
            <person name="Sadzewicz L.K."/>
            <person name="Sengamalay N."/>
            <person name="Fraser C.M."/>
            <person name="Hine E."/>
            <person name="Shefchek K.A."/>
            <person name="Das S.P."/>
            <person name="Tettelin H."/>
        </authorList>
    </citation>
    <scope>NUCLEOTIDE SEQUENCE [LARGE SCALE GENOMIC DNA]</scope>
    <source>
        <strain evidence="3 4">Harvey</strain>
    </source>
</reference>
<dbReference type="Pfam" id="PF00109">
    <property type="entry name" value="ketoacyl-synt"/>
    <property type="match status" value="1"/>
</dbReference>
<accession>A0ABP3A0X3</accession>
<evidence type="ECO:0000256" key="1">
    <source>
        <dbReference type="ARBA" id="ARBA00022679"/>
    </source>
</evidence>
<dbReference type="EMBL" id="JAOL01000201">
    <property type="protein sequence ID" value="EUA85282.1"/>
    <property type="molecule type" value="Genomic_DNA"/>
</dbReference>
<dbReference type="InterPro" id="IPR014030">
    <property type="entry name" value="Ketoacyl_synth_N"/>
</dbReference>
<dbReference type="InterPro" id="IPR050091">
    <property type="entry name" value="PKS_NRPS_Biosynth_Enz"/>
</dbReference>
<dbReference type="Proteomes" id="UP000020681">
    <property type="component" value="Unassembled WGS sequence"/>
</dbReference>
<sequence>MPAPVVIAAGRTEEPVAVVGMACRFPGGVASADQLWDLVIAGRDVVGNFPADRGWDVEGLFDPDPDAVGKTYTRYGAFLDDAAGFDAGFFGISPREARAMDPQQRLLLEVCWEALETAGIPAHTLAGTSTGVFVGAGPSPTAPPTPMTLRGMR</sequence>
<gene>
    <name evidence="3" type="ORF">I551_8269</name>
</gene>
<dbReference type="SUPFAM" id="SSF53901">
    <property type="entry name" value="Thiolase-like"/>
    <property type="match status" value="1"/>
</dbReference>